<protein>
    <recommendedName>
        <fullName evidence="4">ETAA1 activator of ATR kinase</fullName>
    </recommendedName>
</protein>
<comment type="caution">
    <text evidence="2">The sequence shown here is derived from an EMBL/GenBank/DDBJ whole genome shotgun (WGS) entry which is preliminary data.</text>
</comment>
<dbReference type="EMBL" id="JAGEUA010000002">
    <property type="protein sequence ID" value="KAL1006126.1"/>
    <property type="molecule type" value="Genomic_DNA"/>
</dbReference>
<sequence>MTERRKYCDTSGTTAGKGQHEGGLKPKTNRLRRSLKQTQVSSSPKRSQEDFKTPTRLTTRSTYNNVFNKVNSPLNESELHHDIIWDANSPSPLRTGNKRGNKCSANVGIVDINEIVNRIAPKYGRPVVPDSSLDQWIGDSAIPCTPDVQQPKARRRSPRPNGVADLLKLAKQFDFNFFRQDEDSIKDKHEQSMGLLSDSKDILDLDGNENQHLSLPCNVKPAITEPALKTNCTIVSKDSIPPPAYEMEDDLDFLFDGPTQDISGNLSQTSLPRSMEVETDPTVSSKPTSEKGPDFLNGHLTTVSVPHVVKRTQANNSFDDDWGNDDLLDDSLVFEMTQNPDIFAAPKHCSTQSGSSETKYVKNISSDISNNALPIQHQQVSRAIQPGVSEEQNEHIKHRKTFTLEGNPHFQLKNILSVPSKEVSDTVKPASHQKSLPSNKAASVGSGYQWCQKTQRLSNGMKTIPQVPLFHQSTSASTSSSILTATNSYSNMPLQAENSSYRKPAMNHHSEATRIVTNPPSPCIIPEDDLDSLFASDFSWDDKGDDDDDLLCQASDSMESQVERIEGPVITPFLALPSNQTHIQKLSAVPAPQNSSRYNGNGKCYSVNQKTEATQPQNTNMSTYSQSASKNCSVFPHSLYNNGVPVAVVSGSTRMNDNVLPEHTTKNTIYRPRNTVAGQGLDKMTEIRGDYVAGRTNKQHVTGSGVSASSFLAPVTVCATPSQFTFKRLSACISKPVNTVNSKEFVSTQAVGKCSAEEIELKKQQAMEKRRQRMLNGNNLKALS</sequence>
<reference evidence="2 3" key="1">
    <citation type="submission" date="2024-06" db="EMBL/GenBank/DDBJ databases">
        <authorList>
            <person name="Pan Q."/>
            <person name="Wen M."/>
            <person name="Jouanno E."/>
            <person name="Zahm M."/>
            <person name="Klopp C."/>
            <person name="Cabau C."/>
            <person name="Louis A."/>
            <person name="Berthelot C."/>
            <person name="Parey E."/>
            <person name="Roest Crollius H."/>
            <person name="Montfort J."/>
            <person name="Robinson-Rechavi M."/>
            <person name="Bouchez O."/>
            <person name="Lampietro C."/>
            <person name="Lopez Roques C."/>
            <person name="Donnadieu C."/>
            <person name="Postlethwait J."/>
            <person name="Bobe J."/>
            <person name="Verreycken H."/>
            <person name="Guiguen Y."/>
        </authorList>
    </citation>
    <scope>NUCLEOTIDE SEQUENCE [LARGE SCALE GENOMIC DNA]</scope>
    <source>
        <strain evidence="2">Up_M1</strain>
        <tissue evidence="2">Testis</tissue>
    </source>
</reference>
<feature type="compositionally biased region" description="Polar residues" evidence="1">
    <location>
        <begin position="36"/>
        <end position="45"/>
    </location>
</feature>
<dbReference type="Proteomes" id="UP001557470">
    <property type="component" value="Unassembled WGS sequence"/>
</dbReference>
<organism evidence="2 3">
    <name type="scientific">Umbra pygmaea</name>
    <name type="common">Eastern mudminnow</name>
    <dbReference type="NCBI Taxonomy" id="75934"/>
    <lineage>
        <taxon>Eukaryota</taxon>
        <taxon>Metazoa</taxon>
        <taxon>Chordata</taxon>
        <taxon>Craniata</taxon>
        <taxon>Vertebrata</taxon>
        <taxon>Euteleostomi</taxon>
        <taxon>Actinopterygii</taxon>
        <taxon>Neopterygii</taxon>
        <taxon>Teleostei</taxon>
        <taxon>Protacanthopterygii</taxon>
        <taxon>Esociformes</taxon>
        <taxon>Umbridae</taxon>
        <taxon>Umbra</taxon>
    </lineage>
</organism>
<dbReference type="PANTHER" id="PTHR16434">
    <property type="entry name" value="EWING'S TUMOR-ASSOCIATED ANTIGEN 1 ETAA1"/>
    <property type="match status" value="1"/>
</dbReference>
<evidence type="ECO:0000313" key="2">
    <source>
        <dbReference type="EMBL" id="KAL1006126.1"/>
    </source>
</evidence>
<keyword evidence="3" id="KW-1185">Reference proteome</keyword>
<gene>
    <name evidence="2" type="ORF">UPYG_G00068150</name>
</gene>
<dbReference type="AlphaFoldDB" id="A0ABD0XYC7"/>
<feature type="region of interest" description="Disordered" evidence="1">
    <location>
        <begin position="1"/>
        <end position="57"/>
    </location>
</feature>
<evidence type="ECO:0000256" key="1">
    <source>
        <dbReference type="SAM" id="MobiDB-lite"/>
    </source>
</evidence>
<evidence type="ECO:0000313" key="3">
    <source>
        <dbReference type="Proteomes" id="UP001557470"/>
    </source>
</evidence>
<dbReference type="PANTHER" id="PTHR16434:SF4">
    <property type="entry name" value="ETAA1 ACTIVATOR OF ATR KINASE"/>
    <property type="match status" value="1"/>
</dbReference>
<dbReference type="Pfam" id="PF15350">
    <property type="entry name" value="ETAA1"/>
    <property type="match status" value="1"/>
</dbReference>
<feature type="region of interest" description="Disordered" evidence="1">
    <location>
        <begin position="265"/>
        <end position="297"/>
    </location>
</feature>
<feature type="region of interest" description="Disordered" evidence="1">
    <location>
        <begin position="141"/>
        <end position="160"/>
    </location>
</feature>
<evidence type="ECO:0008006" key="4">
    <source>
        <dbReference type="Google" id="ProtNLM"/>
    </source>
</evidence>
<proteinExistence type="predicted"/>
<name>A0ABD0XYC7_UMBPY</name>
<dbReference type="InterPro" id="IPR029406">
    <property type="entry name" value="ETAA1"/>
</dbReference>
<accession>A0ABD0XYC7</accession>